<name>A0A4P6KD96_9MICO</name>
<evidence type="ECO:0000313" key="3">
    <source>
        <dbReference type="Proteomes" id="UP000289260"/>
    </source>
</evidence>
<feature type="transmembrane region" description="Helical" evidence="1">
    <location>
        <begin position="281"/>
        <end position="306"/>
    </location>
</feature>
<evidence type="ECO:0000256" key="1">
    <source>
        <dbReference type="SAM" id="Phobius"/>
    </source>
</evidence>
<dbReference type="EMBL" id="CP035806">
    <property type="protein sequence ID" value="QBE48020.1"/>
    <property type="molecule type" value="Genomic_DNA"/>
</dbReference>
<accession>A0A4P6KD96</accession>
<dbReference type="AlphaFoldDB" id="A0A4P6KD96"/>
<keyword evidence="1" id="KW-1133">Transmembrane helix</keyword>
<organism evidence="2 3">
    <name type="scientific">Leucobacter triazinivorans</name>
    <dbReference type="NCBI Taxonomy" id="1784719"/>
    <lineage>
        <taxon>Bacteria</taxon>
        <taxon>Bacillati</taxon>
        <taxon>Actinomycetota</taxon>
        <taxon>Actinomycetes</taxon>
        <taxon>Micrococcales</taxon>
        <taxon>Microbacteriaceae</taxon>
        <taxon>Leucobacter</taxon>
    </lineage>
</organism>
<dbReference type="KEGG" id="ltr:EVS81_03570"/>
<gene>
    <name evidence="2" type="ORF">EVS81_03570</name>
</gene>
<reference evidence="2 3" key="1">
    <citation type="submission" date="2019-02" db="EMBL/GenBank/DDBJ databases">
        <authorList>
            <person name="Sun L."/>
            <person name="Pan D."/>
            <person name="Wu X."/>
        </authorList>
    </citation>
    <scope>NUCLEOTIDE SEQUENCE [LARGE SCALE GENOMIC DNA]</scope>
    <source>
        <strain evidence="2 3">JW-1</strain>
    </source>
</reference>
<dbReference type="Proteomes" id="UP000289260">
    <property type="component" value="Chromosome"/>
</dbReference>
<proteinExistence type="predicted"/>
<dbReference type="OrthoDB" id="3716589at2"/>
<feature type="transmembrane region" description="Helical" evidence="1">
    <location>
        <begin position="326"/>
        <end position="345"/>
    </location>
</feature>
<keyword evidence="3" id="KW-1185">Reference proteome</keyword>
<keyword evidence="1" id="KW-0472">Membrane</keyword>
<protein>
    <recommendedName>
        <fullName evidence="4">ABC transporter permease</fullName>
    </recommendedName>
</protein>
<sequence length="357" mass="36836">MRLRAILREAGRNIASGTARTVLLASLLSIVTTGLVAAELLAVRTISDDALRYQRSGASIMTITAPGRIDGAACDALATVPNARASGAVRSMETGIAASTLPSSTIPLFEVTGGFPDLLDPQRDDAAGVYLSRDAANALGVESGEEFPARYSAPVAVAGVYEYPSDGRRSGFGYAALAPAGSNGRFDECWVDVWPTSDEIPALMQTTLASGGENAEPPALAQLNPSLGRAFDGAERFEQRITRFAAGAAGATALGLGCVAMRTRRLQLASAMHAGMKKTDLACISGLEVLSWVAPAVVFSGMAAAAFAASGIPADAPSAAVLGLRIIAPAAVFAFLGSGLALAATRETHLFRYFKNR</sequence>
<feature type="transmembrane region" description="Helical" evidence="1">
    <location>
        <begin position="244"/>
        <end position="261"/>
    </location>
</feature>
<evidence type="ECO:0000313" key="2">
    <source>
        <dbReference type="EMBL" id="QBE48020.1"/>
    </source>
</evidence>
<evidence type="ECO:0008006" key="4">
    <source>
        <dbReference type="Google" id="ProtNLM"/>
    </source>
</evidence>
<dbReference type="RefSeq" id="WP_130109169.1">
    <property type="nucleotide sequence ID" value="NZ_CP035806.1"/>
</dbReference>
<keyword evidence="1" id="KW-0812">Transmembrane</keyword>